<reference evidence="2 3" key="1">
    <citation type="submission" date="2019-06" db="EMBL/GenBank/DDBJ databases">
        <title>Erythrobacter insulae sp. nov., isolated from a tidal flat.</title>
        <authorList>
            <person name="Yoon J.-H."/>
        </authorList>
    </citation>
    <scope>NUCLEOTIDE SEQUENCE [LARGE SCALE GENOMIC DNA]</scope>
    <source>
        <strain evidence="2 3">JBTF-M21</strain>
    </source>
</reference>
<dbReference type="RefSeq" id="WP_142787874.1">
    <property type="nucleotide sequence ID" value="NZ_VHJK01000001.1"/>
</dbReference>
<dbReference type="OrthoDB" id="7596140at2"/>
<keyword evidence="3" id="KW-1185">Reference proteome</keyword>
<name>A0A547PBT6_9SPHN</name>
<evidence type="ECO:0000256" key="1">
    <source>
        <dbReference type="SAM" id="SignalP"/>
    </source>
</evidence>
<gene>
    <name evidence="2" type="ORF">FGU71_06805</name>
</gene>
<evidence type="ECO:0000313" key="2">
    <source>
        <dbReference type="EMBL" id="TRD11600.1"/>
    </source>
</evidence>
<accession>A0A547PBT6</accession>
<organism evidence="2 3">
    <name type="scientific">Erythrobacter insulae</name>
    <dbReference type="NCBI Taxonomy" id="2584124"/>
    <lineage>
        <taxon>Bacteria</taxon>
        <taxon>Pseudomonadati</taxon>
        <taxon>Pseudomonadota</taxon>
        <taxon>Alphaproteobacteria</taxon>
        <taxon>Sphingomonadales</taxon>
        <taxon>Erythrobacteraceae</taxon>
        <taxon>Erythrobacter/Porphyrobacter group</taxon>
        <taxon>Erythrobacter</taxon>
    </lineage>
</organism>
<dbReference type="EMBL" id="VHJK01000001">
    <property type="protein sequence ID" value="TRD11600.1"/>
    <property type="molecule type" value="Genomic_DNA"/>
</dbReference>
<feature type="signal peptide" evidence="1">
    <location>
        <begin position="1"/>
        <end position="20"/>
    </location>
</feature>
<dbReference type="AlphaFoldDB" id="A0A547PBT6"/>
<evidence type="ECO:0000313" key="3">
    <source>
        <dbReference type="Proteomes" id="UP000316343"/>
    </source>
</evidence>
<dbReference type="Proteomes" id="UP000316343">
    <property type="component" value="Unassembled WGS sequence"/>
</dbReference>
<comment type="caution">
    <text evidence="2">The sequence shown here is derived from an EMBL/GenBank/DDBJ whole genome shotgun (WGS) entry which is preliminary data.</text>
</comment>
<protein>
    <submittedName>
        <fullName evidence="2">Uncharacterized protein</fullName>
    </submittedName>
</protein>
<keyword evidence="1" id="KW-0732">Signal</keyword>
<proteinExistence type="predicted"/>
<feature type="chain" id="PRO_5022236562" evidence="1">
    <location>
        <begin position="21"/>
        <end position="202"/>
    </location>
</feature>
<sequence length="202" mass="19685">MKTSCSLCLIFAISAVTAPAQLAAQDLAEAQDTVEVAAGQAEGATGRIAINLAAGSGNQQAGAAALAIGEISLAGITLDQFGGSGDVGDRSTQIIIGASAMSNLNGLASVNISAGANNQSANLFGLAIGNGGALTDLALSQSRAPTGPRAAAELDLSPRNDTIDIAGDAFLGGSGLLQVNVIGGERNSSANTFALSISGNSN</sequence>